<dbReference type="EMBL" id="JBEYBN010000012">
    <property type="protein sequence ID" value="MEU2267009.1"/>
    <property type="molecule type" value="Genomic_DNA"/>
</dbReference>
<gene>
    <name evidence="1" type="ORF">ABZ568_11380</name>
</gene>
<dbReference type="Proteomes" id="UP001550603">
    <property type="component" value="Unassembled WGS sequence"/>
</dbReference>
<keyword evidence="2" id="KW-1185">Reference proteome</keyword>
<organism evidence="1 2">
    <name type="scientific">Streptomyces olindensis</name>
    <dbReference type="NCBI Taxonomy" id="358823"/>
    <lineage>
        <taxon>Bacteria</taxon>
        <taxon>Bacillati</taxon>
        <taxon>Actinomycetota</taxon>
        <taxon>Actinomycetes</taxon>
        <taxon>Kitasatosporales</taxon>
        <taxon>Streptomycetaceae</taxon>
        <taxon>Streptomyces</taxon>
    </lineage>
</organism>
<comment type="caution">
    <text evidence="1">The sequence shown here is derived from an EMBL/GenBank/DDBJ whole genome shotgun (WGS) entry which is preliminary data.</text>
</comment>
<accession>A0ABV2XSN6</accession>
<evidence type="ECO:0000313" key="1">
    <source>
        <dbReference type="EMBL" id="MEU2267009.1"/>
    </source>
</evidence>
<sequence length="42" mass="4598">MGRAVARGPSDEPGWFALGLVSYFACSYRRSELAGHRPEQGD</sequence>
<reference evidence="1 2" key="1">
    <citation type="submission" date="2024-06" db="EMBL/GenBank/DDBJ databases">
        <title>The Natural Products Discovery Center: Release of the First 8490 Sequenced Strains for Exploring Actinobacteria Biosynthetic Diversity.</title>
        <authorList>
            <person name="Kalkreuter E."/>
            <person name="Kautsar S.A."/>
            <person name="Yang D."/>
            <person name="Bader C.D."/>
            <person name="Teijaro C.N."/>
            <person name="Fluegel L."/>
            <person name="Davis C.M."/>
            <person name="Simpson J.R."/>
            <person name="Lauterbach L."/>
            <person name="Steele A.D."/>
            <person name="Gui C."/>
            <person name="Meng S."/>
            <person name="Li G."/>
            <person name="Viehrig K."/>
            <person name="Ye F."/>
            <person name="Su P."/>
            <person name="Kiefer A.F."/>
            <person name="Nichols A."/>
            <person name="Cepeda A.J."/>
            <person name="Yan W."/>
            <person name="Fan B."/>
            <person name="Jiang Y."/>
            <person name="Adhikari A."/>
            <person name="Zheng C.-J."/>
            <person name="Schuster L."/>
            <person name="Cowan T.M."/>
            <person name="Smanski M.J."/>
            <person name="Chevrette M.G."/>
            <person name="De Carvalho L.P.S."/>
            <person name="Shen B."/>
        </authorList>
    </citation>
    <scope>NUCLEOTIDE SEQUENCE [LARGE SCALE GENOMIC DNA]</scope>
    <source>
        <strain evidence="1 2">NPDC019583</strain>
    </source>
</reference>
<evidence type="ECO:0000313" key="2">
    <source>
        <dbReference type="Proteomes" id="UP001550603"/>
    </source>
</evidence>
<proteinExistence type="predicted"/>
<dbReference type="RefSeq" id="WP_359787789.1">
    <property type="nucleotide sequence ID" value="NZ_JBEYBN010000012.1"/>
</dbReference>
<protein>
    <submittedName>
        <fullName evidence="1">Uncharacterized protein</fullName>
    </submittedName>
</protein>
<name>A0ABV2XSN6_9ACTN</name>